<keyword evidence="2" id="KW-0732">Signal</keyword>
<keyword evidence="5" id="KW-1185">Reference proteome</keyword>
<name>A0AAF1BG12_9TREE</name>
<dbReference type="SMART" id="SM00198">
    <property type="entry name" value="SCP"/>
    <property type="match status" value="1"/>
</dbReference>
<dbReference type="RefSeq" id="XP_062624029.1">
    <property type="nucleotide sequence ID" value="XM_062768045.1"/>
</dbReference>
<dbReference type="Gene3D" id="3.40.33.10">
    <property type="entry name" value="CAP"/>
    <property type="match status" value="2"/>
</dbReference>
<dbReference type="SUPFAM" id="SSF55797">
    <property type="entry name" value="PR-1-like"/>
    <property type="match status" value="3"/>
</dbReference>
<dbReference type="Proteomes" id="UP000827549">
    <property type="component" value="Chromosome 1"/>
</dbReference>
<dbReference type="InterPro" id="IPR035940">
    <property type="entry name" value="CAP_sf"/>
</dbReference>
<reference evidence="4" key="1">
    <citation type="submission" date="2023-10" db="EMBL/GenBank/DDBJ databases">
        <authorList>
            <person name="Noh H."/>
        </authorList>
    </citation>
    <scope>NUCLEOTIDE SEQUENCE</scope>
    <source>
        <strain evidence="4">DUCC4014</strain>
    </source>
</reference>
<evidence type="ECO:0000313" key="4">
    <source>
        <dbReference type="EMBL" id="WOO77997.1"/>
    </source>
</evidence>
<dbReference type="GeneID" id="87804804"/>
<dbReference type="EMBL" id="CP086714">
    <property type="protein sequence ID" value="WOO77997.1"/>
    <property type="molecule type" value="Genomic_DNA"/>
</dbReference>
<evidence type="ECO:0000256" key="2">
    <source>
        <dbReference type="SAM" id="SignalP"/>
    </source>
</evidence>
<feature type="region of interest" description="Disordered" evidence="1">
    <location>
        <begin position="49"/>
        <end position="80"/>
    </location>
</feature>
<accession>A0AAF1BG12</accession>
<feature type="domain" description="SCP" evidence="3">
    <location>
        <begin position="534"/>
        <end position="660"/>
    </location>
</feature>
<evidence type="ECO:0000313" key="5">
    <source>
        <dbReference type="Proteomes" id="UP000827549"/>
    </source>
</evidence>
<gene>
    <name evidence="4" type="ORF">LOC62_01G001549</name>
</gene>
<feature type="signal peptide" evidence="2">
    <location>
        <begin position="1"/>
        <end position="18"/>
    </location>
</feature>
<dbReference type="InterPro" id="IPR014044">
    <property type="entry name" value="CAP_dom"/>
</dbReference>
<feature type="chain" id="PRO_5042075801" description="SCP domain-containing protein" evidence="2">
    <location>
        <begin position="19"/>
        <end position="798"/>
    </location>
</feature>
<organism evidence="4 5">
    <name type="scientific">Vanrija pseudolonga</name>
    <dbReference type="NCBI Taxonomy" id="143232"/>
    <lineage>
        <taxon>Eukaryota</taxon>
        <taxon>Fungi</taxon>
        <taxon>Dikarya</taxon>
        <taxon>Basidiomycota</taxon>
        <taxon>Agaricomycotina</taxon>
        <taxon>Tremellomycetes</taxon>
        <taxon>Trichosporonales</taxon>
        <taxon>Trichosporonaceae</taxon>
        <taxon>Vanrija</taxon>
    </lineage>
</organism>
<sequence length="798" mass="83924">MKPFALAALLAALSASNAFTVHPGTTGPASSPNSYIVSRPVSTPVQCVTATPKPTPTTTTSVDLSGTQVQPPAYTAPPVNPETVKRAATAAFAKQRKDKSLPALEWDDSLASAAQGTSPDLCLYGYKAAANQVDQVDPATKGQNWVIDDQLARLIQREKTGALVADAKVTKFGCYLGLCAPGTAIDHLQGVSLSCRFGPAEDVPTPSTSTTTAPTPSDTDVALPAYSEVPVAPDAVQTAVLKAFATRRGDQNLPALEWDVGLSGDAQYENPRVCSSNSWYKAPANQVFVVDPAYAGQTWDIDAQVARLIEKPATTNLVLDEKYTKIGCSLNLCAAGSPFEFRQSVSLQCAFGPKQDTPTTTTSAKQPCGTCPQADVLTVVPVTRDQIKAAVIPASDEQRKGGNLPVAAWDDGLANTAEQVAKRCGLGDATNYIANSKIAEAKDSTDYDVAGEFKASLARNNGGDKPPQKANNVRIGCAVALCSAGVGNLVDHLQSVYLVCQYGEAGPTTTTSAQQPCGTCPQADVLTKPPGTREELRNAVVPVSDEQRRAGNLAVAAWDDGLASTADAIAKKCQRDYDADKTNLIYHTKIASASDENGYPFADEFKGALERFNKSDDAPQKAGNVRFGCAVGICSAGTIIDHLQAVYLVCKYGEQGPTTTTSAQQPCGTCPQPDVLHTPPLTDQQVKDAIVPLADAQRKGANLPALAWDDALVAEAKKQSCRYSSEGQIIATSRIAKPELANNYDVAADWNDAISRNKAEDKPPQKASNTKIGCALTLCSAGAPIDHLQAVVFACAFS</sequence>
<protein>
    <recommendedName>
        <fullName evidence="3">SCP domain-containing protein</fullName>
    </recommendedName>
</protein>
<evidence type="ECO:0000259" key="3">
    <source>
        <dbReference type="SMART" id="SM00198"/>
    </source>
</evidence>
<feature type="compositionally biased region" description="Polar residues" evidence="1">
    <location>
        <begin position="61"/>
        <end position="70"/>
    </location>
</feature>
<feature type="compositionally biased region" description="Low complexity" evidence="1">
    <location>
        <begin position="49"/>
        <end position="60"/>
    </location>
</feature>
<evidence type="ECO:0000256" key="1">
    <source>
        <dbReference type="SAM" id="MobiDB-lite"/>
    </source>
</evidence>
<dbReference type="Pfam" id="PF00188">
    <property type="entry name" value="CAP"/>
    <property type="match status" value="1"/>
</dbReference>
<dbReference type="AlphaFoldDB" id="A0AAF1BG12"/>
<proteinExistence type="predicted"/>